<comment type="caution">
    <text evidence="1">The sequence shown here is derived from an EMBL/GenBank/DDBJ whole genome shotgun (WGS) entry which is preliminary data.</text>
</comment>
<accession>A0A8T1WKR1</accession>
<keyword evidence="2" id="KW-1185">Reference proteome</keyword>
<organism evidence="1 2">
    <name type="scientific">Phytophthora pseudosyringae</name>
    <dbReference type="NCBI Taxonomy" id="221518"/>
    <lineage>
        <taxon>Eukaryota</taxon>
        <taxon>Sar</taxon>
        <taxon>Stramenopiles</taxon>
        <taxon>Oomycota</taxon>
        <taxon>Peronosporomycetes</taxon>
        <taxon>Peronosporales</taxon>
        <taxon>Peronosporaceae</taxon>
        <taxon>Phytophthora</taxon>
    </lineage>
</organism>
<dbReference type="AlphaFoldDB" id="A0A8T1WKR1"/>
<dbReference type="OrthoDB" id="129298at2759"/>
<evidence type="ECO:0000313" key="2">
    <source>
        <dbReference type="Proteomes" id="UP000694044"/>
    </source>
</evidence>
<evidence type="ECO:0000313" key="1">
    <source>
        <dbReference type="EMBL" id="KAG7392600.1"/>
    </source>
</evidence>
<sequence length="197" mass="22981">MAPRYSRRNFDWSEPVAADGSIPLDTVVEWLRNNRDEFRRASNKFNAVTPLYQQLNDEGVKCTVDNILLEVECLTRTAWRNRTVLFDAMYGSDLFERYFNWQGAADLVRHHREYHTHTSDQQDEPIACENPSTVPPRRRVNWQMSAFPGGQSPNEILVNWFPSSYEAYVAAENEEKWAMLRWLCEEMTSAGHDGDED</sequence>
<reference evidence="1" key="1">
    <citation type="submission" date="2021-02" db="EMBL/GenBank/DDBJ databases">
        <authorList>
            <person name="Palmer J.M."/>
        </authorList>
    </citation>
    <scope>NUCLEOTIDE SEQUENCE</scope>
    <source>
        <strain evidence="1">SCRP734</strain>
    </source>
</reference>
<proteinExistence type="predicted"/>
<protein>
    <submittedName>
        <fullName evidence="1">Uncharacterized protein</fullName>
    </submittedName>
</protein>
<dbReference type="Proteomes" id="UP000694044">
    <property type="component" value="Unassembled WGS sequence"/>
</dbReference>
<dbReference type="EMBL" id="JAGDFM010000009">
    <property type="protein sequence ID" value="KAG7392600.1"/>
    <property type="molecule type" value="Genomic_DNA"/>
</dbReference>
<gene>
    <name evidence="1" type="ORF">PHYPSEUDO_014988</name>
</gene>
<name>A0A8T1WKR1_9STRA</name>